<feature type="domain" description="HTH IS21-type" evidence="6">
    <location>
        <begin position="1"/>
        <end position="59"/>
    </location>
</feature>
<accession>A0ABS4DHK5</accession>
<evidence type="ECO:0000256" key="5">
    <source>
        <dbReference type="SAM" id="MobiDB-lite"/>
    </source>
</evidence>
<gene>
    <name evidence="8" type="primary">istA</name>
    <name evidence="8" type="ORF">EYB53_024555</name>
</gene>
<evidence type="ECO:0000256" key="2">
    <source>
        <dbReference type="ARBA" id="ARBA00022578"/>
    </source>
</evidence>
<evidence type="ECO:0000256" key="1">
    <source>
        <dbReference type="ARBA" id="ARBA00009277"/>
    </source>
</evidence>
<comment type="similarity">
    <text evidence="1">Belongs to the transposase IS21/IS408/IS1162 family.</text>
</comment>
<evidence type="ECO:0000256" key="4">
    <source>
        <dbReference type="ARBA" id="ARBA00023172"/>
    </source>
</evidence>
<organism evidence="8 9">
    <name type="scientific">Candidatus Chloroploca mongolica</name>
    <dbReference type="NCBI Taxonomy" id="2528176"/>
    <lineage>
        <taxon>Bacteria</taxon>
        <taxon>Bacillati</taxon>
        <taxon>Chloroflexota</taxon>
        <taxon>Chloroflexia</taxon>
        <taxon>Chloroflexales</taxon>
        <taxon>Chloroflexineae</taxon>
        <taxon>Oscillochloridaceae</taxon>
        <taxon>Candidatus Chloroploca</taxon>
    </lineage>
</organism>
<dbReference type="PANTHER" id="PTHR35004:SF6">
    <property type="entry name" value="TRANSPOSASE"/>
    <property type="match status" value="1"/>
</dbReference>
<dbReference type="InterPro" id="IPR017894">
    <property type="entry name" value="HTH_IS21_transposase_type"/>
</dbReference>
<evidence type="ECO:0000259" key="7">
    <source>
        <dbReference type="PROSITE" id="PS50994"/>
    </source>
</evidence>
<dbReference type="SUPFAM" id="SSF53098">
    <property type="entry name" value="Ribonuclease H-like"/>
    <property type="match status" value="1"/>
</dbReference>
<dbReference type="PANTHER" id="PTHR35004">
    <property type="entry name" value="TRANSPOSASE RV3428C-RELATED"/>
    <property type="match status" value="1"/>
</dbReference>
<keyword evidence="9" id="KW-1185">Reference proteome</keyword>
<dbReference type="InterPro" id="IPR054353">
    <property type="entry name" value="IstA-like_C"/>
</dbReference>
<dbReference type="PROSITE" id="PS50531">
    <property type="entry name" value="HTH_IS21"/>
    <property type="match status" value="1"/>
</dbReference>
<dbReference type="Gene3D" id="3.30.420.10">
    <property type="entry name" value="Ribonuclease H-like superfamily/Ribonuclease H"/>
    <property type="match status" value="1"/>
</dbReference>
<keyword evidence="3" id="KW-0238">DNA-binding</keyword>
<evidence type="ECO:0000313" key="9">
    <source>
        <dbReference type="Proteomes" id="UP001193081"/>
    </source>
</evidence>
<dbReference type="Pfam" id="PF00665">
    <property type="entry name" value="rve"/>
    <property type="match status" value="1"/>
</dbReference>
<keyword evidence="2" id="KW-0815">Transposition</keyword>
<evidence type="ECO:0000256" key="3">
    <source>
        <dbReference type="ARBA" id="ARBA00023125"/>
    </source>
</evidence>
<dbReference type="InterPro" id="IPR036397">
    <property type="entry name" value="RNaseH_sf"/>
</dbReference>
<dbReference type="NCBIfam" id="NF033546">
    <property type="entry name" value="transpos_IS21"/>
    <property type="match status" value="1"/>
</dbReference>
<dbReference type="Gene3D" id="1.10.10.60">
    <property type="entry name" value="Homeodomain-like"/>
    <property type="match status" value="1"/>
</dbReference>
<keyword evidence="4" id="KW-0233">DNA recombination</keyword>
<dbReference type="PROSITE" id="PS50994">
    <property type="entry name" value="INTEGRASE"/>
    <property type="match status" value="1"/>
</dbReference>
<comment type="caution">
    <text evidence="8">The sequence shown here is derived from an EMBL/GenBank/DDBJ whole genome shotgun (WGS) entry which is preliminary data.</text>
</comment>
<proteinExistence type="inferred from homology"/>
<dbReference type="Pfam" id="PF22483">
    <property type="entry name" value="Mu-transpos_C_2"/>
    <property type="match status" value="1"/>
</dbReference>
<feature type="region of interest" description="Disordered" evidence="5">
    <location>
        <begin position="361"/>
        <end position="387"/>
    </location>
</feature>
<dbReference type="InterPro" id="IPR001584">
    <property type="entry name" value="Integrase_cat-core"/>
</dbReference>
<name>A0ABS4DHK5_9CHLR</name>
<evidence type="ECO:0000259" key="6">
    <source>
        <dbReference type="PROSITE" id="PS50531"/>
    </source>
</evidence>
<feature type="domain" description="Integrase catalytic" evidence="7">
    <location>
        <begin position="106"/>
        <end position="278"/>
    </location>
</feature>
<dbReference type="InterPro" id="IPR012337">
    <property type="entry name" value="RNaseH-like_sf"/>
</dbReference>
<dbReference type="RefSeq" id="WP_167857609.1">
    <property type="nucleotide sequence ID" value="NZ_SIJK02000111.1"/>
</dbReference>
<protein>
    <submittedName>
        <fullName evidence="8">IS21 family transposase</fullName>
    </submittedName>
</protein>
<dbReference type="EMBL" id="SIJK02000111">
    <property type="protein sequence ID" value="MBP1468903.1"/>
    <property type="molecule type" value="Genomic_DNA"/>
</dbReference>
<evidence type="ECO:0000313" key="8">
    <source>
        <dbReference type="EMBL" id="MBP1468903.1"/>
    </source>
</evidence>
<reference evidence="8 9" key="1">
    <citation type="submission" date="2021-03" db="EMBL/GenBank/DDBJ databases">
        <authorList>
            <person name="Grouzdev D.S."/>
        </authorList>
    </citation>
    <scope>NUCLEOTIDE SEQUENCE [LARGE SCALE GENOMIC DNA]</scope>
    <source>
        <strain evidence="8 9">M50-1</strain>
    </source>
</reference>
<dbReference type="Proteomes" id="UP001193081">
    <property type="component" value="Unassembled WGS sequence"/>
</dbReference>
<sequence length="417" mass="47351">MYTIRDLAAQGQSIRAIAEQTGIARNTVRTYLRGKPVAAPRPRRQSKLDPFKERIRRWVHDDRLLNCETMLERLRADGYTGSSSILRAFVTPLRPPRRSHRPARRYETTPGEQVQIDWGEFLFERDQHTHKLYGFTAVLGYSRMRFVCFVKRSDVASLIRCFMQAAEYFDGLPRVALADRMKSVLLQMDGSTPIWNAHWADFLAAIGVIPRVCRAYAPQTKGKVERTIRIVKESFWPGATFTDLDDLNRQALAWCDRRNQRVHATTRMKPLDRWVEEDLAARPTGFAWERFALEERKVTSDGFVSFDGVLYGLPASAQLTGRVVQVGLRQQCLSIWFGGQLITQHQVRSVSGVQVLHPEQFTGVPPASTRPPQPTPLGRQVSAPPIPVRRPLTEYDQLCGVTPSDRAALADQQEVAA</sequence>